<dbReference type="Proteomes" id="UP000186323">
    <property type="component" value="Chromosome I"/>
</dbReference>
<evidence type="ECO:0000256" key="1">
    <source>
        <dbReference type="SAM" id="SignalP"/>
    </source>
</evidence>
<dbReference type="KEGG" id="dpg:DESPIGER_1652"/>
<gene>
    <name evidence="2" type="ORF">DESPIGER_1652</name>
</gene>
<sequence length="158" mass="17922">MWKNIVVSGLVMTSLLLLPLLAAAGGHHGGGHGPRGYRNVDQWLQSLPEEQQVKARAILEEARPGIEDTRWRIRQKREELAHFDYAEDSSAETLSRLGWELQDLRDRLRLQLAQLEGRLLDEVGVSFRRAGKSRGCNSMIRQDVIHAYSLQESLEPCP</sequence>
<feature type="chain" id="PRO_5013176547" description="Zinc resistance-associated protein" evidence="1">
    <location>
        <begin position="25"/>
        <end position="158"/>
    </location>
</feature>
<organism evidence="2 3">
    <name type="scientific">Desulfovibrio piger</name>
    <dbReference type="NCBI Taxonomy" id="901"/>
    <lineage>
        <taxon>Bacteria</taxon>
        <taxon>Pseudomonadati</taxon>
        <taxon>Thermodesulfobacteriota</taxon>
        <taxon>Desulfovibrionia</taxon>
        <taxon>Desulfovibrionales</taxon>
        <taxon>Desulfovibrionaceae</taxon>
        <taxon>Desulfovibrio</taxon>
    </lineage>
</organism>
<dbReference type="InterPro" id="IPR025961">
    <property type="entry name" value="Metal_resist"/>
</dbReference>
<protein>
    <recommendedName>
        <fullName evidence="4">Zinc resistance-associated protein</fullName>
    </recommendedName>
</protein>
<reference evidence="3" key="1">
    <citation type="submission" date="2016-10" db="EMBL/GenBank/DDBJ databases">
        <authorList>
            <person name="Wegmann U."/>
        </authorList>
    </citation>
    <scope>NUCLEOTIDE SEQUENCE [LARGE SCALE GENOMIC DNA]</scope>
</reference>
<dbReference type="RefSeq" id="WP_156831663.1">
    <property type="nucleotide sequence ID" value="NZ_CALJDE010000003.1"/>
</dbReference>
<keyword evidence="1" id="KW-0732">Signal</keyword>
<dbReference type="OrthoDB" id="9911778at2"/>
<proteinExistence type="predicted"/>
<feature type="signal peptide" evidence="1">
    <location>
        <begin position="1"/>
        <end position="24"/>
    </location>
</feature>
<dbReference type="EMBL" id="LT630450">
    <property type="protein sequence ID" value="SFV73488.1"/>
    <property type="molecule type" value="Genomic_DNA"/>
</dbReference>
<dbReference type="AlphaFoldDB" id="A0A1K1LFL6"/>
<name>A0A1K1LFL6_9BACT</name>
<keyword evidence="3" id="KW-1185">Reference proteome</keyword>
<evidence type="ECO:0008006" key="4">
    <source>
        <dbReference type="Google" id="ProtNLM"/>
    </source>
</evidence>
<accession>A0A1K1LFL6</accession>
<dbReference type="Pfam" id="PF13801">
    <property type="entry name" value="Metal_resist"/>
    <property type="match status" value="1"/>
</dbReference>
<evidence type="ECO:0000313" key="3">
    <source>
        <dbReference type="Proteomes" id="UP000186323"/>
    </source>
</evidence>
<dbReference type="Gene3D" id="1.20.120.1490">
    <property type="match status" value="1"/>
</dbReference>
<evidence type="ECO:0000313" key="2">
    <source>
        <dbReference type="EMBL" id="SFV73488.1"/>
    </source>
</evidence>